<gene>
    <name evidence="1" type="ORF">PACLA_8A033680</name>
</gene>
<dbReference type="PANTHER" id="PTHR34204:SF2">
    <property type="entry name" value="RNA-BINDING ASCH DOMAIN PROTEIN"/>
    <property type="match status" value="1"/>
</dbReference>
<reference evidence="1" key="1">
    <citation type="submission" date="2020-04" db="EMBL/GenBank/DDBJ databases">
        <authorList>
            <person name="Alioto T."/>
            <person name="Alioto T."/>
            <person name="Gomez Garrido J."/>
        </authorList>
    </citation>
    <scope>NUCLEOTIDE SEQUENCE</scope>
    <source>
        <strain evidence="1">A484AB</strain>
    </source>
</reference>
<comment type="caution">
    <text evidence="1">The sequence shown here is derived from an EMBL/GenBank/DDBJ whole genome shotgun (WGS) entry which is preliminary data.</text>
</comment>
<name>A0A7D9HI87_PARCT</name>
<evidence type="ECO:0000313" key="1">
    <source>
        <dbReference type="EMBL" id="CAB3983158.1"/>
    </source>
</evidence>
<dbReference type="OrthoDB" id="112749at2759"/>
<keyword evidence="2" id="KW-1185">Reference proteome</keyword>
<proteinExistence type="predicted"/>
<organism evidence="1 2">
    <name type="scientific">Paramuricea clavata</name>
    <name type="common">Red gorgonian</name>
    <name type="synonym">Violescent sea-whip</name>
    <dbReference type="NCBI Taxonomy" id="317549"/>
    <lineage>
        <taxon>Eukaryota</taxon>
        <taxon>Metazoa</taxon>
        <taxon>Cnidaria</taxon>
        <taxon>Anthozoa</taxon>
        <taxon>Octocorallia</taxon>
        <taxon>Malacalcyonacea</taxon>
        <taxon>Plexauridae</taxon>
        <taxon>Paramuricea</taxon>
    </lineage>
</organism>
<dbReference type="Proteomes" id="UP001152795">
    <property type="component" value="Unassembled WGS sequence"/>
</dbReference>
<evidence type="ECO:0000313" key="2">
    <source>
        <dbReference type="Proteomes" id="UP001152795"/>
    </source>
</evidence>
<sequence length="295" mass="33844">MGKLYFVNKKTKSIKMAVLGSVKNEYTLFSKLVYEVLKEYSGCILAMETVDGLLRKENERKPSETLKNEQIPQCKITSGINSYPAYPLYTKISRILYDWLKNGKCDTRTPELLEECRNKTEKQMSRDFVDQKLKEYLLSDEICTRKGLILEILENLKLRGILDLLGMKQTVGSVDILPPSLSTIWESFTRKHKQNAELSCGARALSKHCHRDSTSQWWGTSTGSEGNKNEHANQVLDKILADAVWINIHLLPHDVKILEVRNQLGYGARWSYDGMIFRGFLEPQMSDGHSVGWRH</sequence>
<dbReference type="EMBL" id="CACRXK020000583">
    <property type="protein sequence ID" value="CAB3983158.1"/>
    <property type="molecule type" value="Genomic_DNA"/>
</dbReference>
<dbReference type="PANTHER" id="PTHR34204">
    <property type="entry name" value="RNA-BINDING ASCH DOMAIN PROTEIN"/>
    <property type="match status" value="1"/>
</dbReference>
<protein>
    <submittedName>
        <fullName evidence="1">Uncharacterized protein</fullName>
    </submittedName>
</protein>
<accession>A0A7D9HI87</accession>
<dbReference type="AlphaFoldDB" id="A0A7D9HI87"/>